<dbReference type="Proteomes" id="UP000187735">
    <property type="component" value="Chromosome"/>
</dbReference>
<dbReference type="AlphaFoldDB" id="A0A1P8WPC2"/>
<gene>
    <name evidence="1" type="ORF">Fuma_05548</name>
</gene>
<proteinExistence type="predicted"/>
<dbReference type="EMBL" id="CP017641">
    <property type="protein sequence ID" value="APZ95885.1"/>
    <property type="molecule type" value="Genomic_DNA"/>
</dbReference>
<keyword evidence="2" id="KW-1185">Reference proteome</keyword>
<protein>
    <submittedName>
        <fullName evidence="1">Uncharacterized protein</fullName>
    </submittedName>
</protein>
<sequence>MKQTLHLSSRLGVSVRSTQSHRFQFGAGFAPGDHCSGEMAISARTIKLAALRRFCNEKCPKAFNG</sequence>
<organism evidence="1 2">
    <name type="scientific">Fuerstiella marisgermanici</name>
    <dbReference type="NCBI Taxonomy" id="1891926"/>
    <lineage>
        <taxon>Bacteria</taxon>
        <taxon>Pseudomonadati</taxon>
        <taxon>Planctomycetota</taxon>
        <taxon>Planctomycetia</taxon>
        <taxon>Planctomycetales</taxon>
        <taxon>Planctomycetaceae</taxon>
        <taxon>Fuerstiella</taxon>
    </lineage>
</organism>
<evidence type="ECO:0000313" key="2">
    <source>
        <dbReference type="Proteomes" id="UP000187735"/>
    </source>
</evidence>
<accession>A0A1P8WPC2</accession>
<reference evidence="1 2" key="1">
    <citation type="journal article" date="2016" name="Front. Microbiol.">
        <title>Fuerstia marisgermanicae gen. nov., sp. nov., an Unusual Member of the Phylum Planctomycetes from the German Wadden Sea.</title>
        <authorList>
            <person name="Kohn T."/>
            <person name="Heuer A."/>
            <person name="Jogler M."/>
            <person name="Vollmers J."/>
            <person name="Boedeker C."/>
            <person name="Bunk B."/>
            <person name="Rast P."/>
            <person name="Borchert D."/>
            <person name="Glockner I."/>
            <person name="Freese H.M."/>
            <person name="Klenk H.P."/>
            <person name="Overmann J."/>
            <person name="Kaster A.K."/>
            <person name="Rohde M."/>
            <person name="Wiegand S."/>
            <person name="Jogler C."/>
        </authorList>
    </citation>
    <scope>NUCLEOTIDE SEQUENCE [LARGE SCALE GENOMIC DNA]</scope>
    <source>
        <strain evidence="1 2">NH11</strain>
    </source>
</reference>
<dbReference type="KEGG" id="fmr:Fuma_05548"/>
<name>A0A1P8WPC2_9PLAN</name>
<evidence type="ECO:0000313" key="1">
    <source>
        <dbReference type="EMBL" id="APZ95885.1"/>
    </source>
</evidence>